<dbReference type="CDD" id="cd24007">
    <property type="entry name" value="ASKHA_NBD_eukNAGK-like"/>
    <property type="match status" value="1"/>
</dbReference>
<accession>A0A1G7IMJ2</accession>
<name>A0A1G7IMJ2_9FIRM</name>
<keyword evidence="3" id="KW-1185">Reference proteome</keyword>
<evidence type="ECO:0000313" key="2">
    <source>
        <dbReference type="EMBL" id="SDF13853.1"/>
    </source>
</evidence>
<proteinExistence type="predicted"/>
<dbReference type="PANTHER" id="PTHR43190">
    <property type="entry name" value="N-ACETYL-D-GLUCOSAMINE KINASE"/>
    <property type="match status" value="1"/>
</dbReference>
<sequence length="339" mass="36257">MKLGTAGAKKHEGLILAVDGGATNCRAVLCTTDGDVLGSGRSGPCNYQNVGITVAIRSLEEAIGKALAPSRQKRKLKAAVFGLAGLDTRKDYRLVSDAVARMLARLGIESEETIVDNDGIISLLGAIGHENGVLVIAGTGSIACGITKQGNRSRAGGWGYLLDDAGSGYAIGKAALTHVMYVYDGRERESGVVKAILDQLAFADPEDIVDWVYSSSFSVDQVAALAPVVCRLAEEGDWKARGIVMDAVLSLKQLAMSVINRLGLRQTPFYLLLSGGVLQKATFLRAMLIDVIRTECPQAEFVDAQYPPICGSVLRALMYEDIDHRKVLARLNSQLFDIK</sequence>
<dbReference type="InterPro" id="IPR002731">
    <property type="entry name" value="ATPase_BadF"/>
</dbReference>
<dbReference type="InterPro" id="IPR043129">
    <property type="entry name" value="ATPase_NBD"/>
</dbReference>
<evidence type="ECO:0000259" key="1">
    <source>
        <dbReference type="Pfam" id="PF01869"/>
    </source>
</evidence>
<dbReference type="PANTHER" id="PTHR43190:SF3">
    <property type="entry name" value="N-ACETYL-D-GLUCOSAMINE KINASE"/>
    <property type="match status" value="1"/>
</dbReference>
<evidence type="ECO:0000313" key="3">
    <source>
        <dbReference type="Proteomes" id="UP000243333"/>
    </source>
</evidence>
<dbReference type="SUPFAM" id="SSF53067">
    <property type="entry name" value="Actin-like ATPase domain"/>
    <property type="match status" value="2"/>
</dbReference>
<dbReference type="EMBL" id="FNBU01000003">
    <property type="protein sequence ID" value="SDF13853.1"/>
    <property type="molecule type" value="Genomic_DNA"/>
</dbReference>
<dbReference type="RefSeq" id="WP_093687863.1">
    <property type="nucleotide sequence ID" value="NZ_FNBU01000003.1"/>
</dbReference>
<dbReference type="Gene3D" id="3.30.420.40">
    <property type="match status" value="2"/>
</dbReference>
<organism evidence="2 3">
    <name type="scientific">Sporolituus thermophilus DSM 23256</name>
    <dbReference type="NCBI Taxonomy" id="1123285"/>
    <lineage>
        <taxon>Bacteria</taxon>
        <taxon>Bacillati</taxon>
        <taxon>Bacillota</taxon>
        <taxon>Negativicutes</taxon>
        <taxon>Selenomonadales</taxon>
        <taxon>Sporomusaceae</taxon>
        <taxon>Sporolituus</taxon>
    </lineage>
</organism>
<dbReference type="Pfam" id="PF01869">
    <property type="entry name" value="BcrAD_BadFG"/>
    <property type="match status" value="1"/>
</dbReference>
<reference evidence="3" key="1">
    <citation type="submission" date="2016-10" db="EMBL/GenBank/DDBJ databases">
        <authorList>
            <person name="Varghese N."/>
            <person name="Submissions S."/>
        </authorList>
    </citation>
    <scope>NUCLEOTIDE SEQUENCE [LARGE SCALE GENOMIC DNA]</scope>
    <source>
        <strain evidence="3">DSM 23256</strain>
    </source>
</reference>
<dbReference type="InterPro" id="IPR052519">
    <property type="entry name" value="Euk-type_GlcNAc_Kinase"/>
</dbReference>
<gene>
    <name evidence="2" type="ORF">SAMN05660235_00535</name>
</gene>
<dbReference type="Proteomes" id="UP000243333">
    <property type="component" value="Unassembled WGS sequence"/>
</dbReference>
<dbReference type="AlphaFoldDB" id="A0A1G7IMJ2"/>
<dbReference type="STRING" id="1123285.SAMN05660235_00535"/>
<feature type="domain" description="ATPase BadF/BadG/BcrA/BcrD type" evidence="1">
    <location>
        <begin position="18"/>
        <end position="316"/>
    </location>
</feature>
<dbReference type="OrthoDB" id="9772633at2"/>
<protein>
    <submittedName>
        <fullName evidence="2">BadF-type ATPase</fullName>
    </submittedName>
</protein>